<dbReference type="Pfam" id="PF18174">
    <property type="entry name" value="HU-CCDC81_bac_1"/>
    <property type="match status" value="1"/>
</dbReference>
<keyword evidence="2" id="KW-0812">Transmembrane</keyword>
<dbReference type="InterPro" id="IPR036680">
    <property type="entry name" value="SPOR-like_sf"/>
</dbReference>
<dbReference type="RefSeq" id="WP_345236045.1">
    <property type="nucleotide sequence ID" value="NZ_BAABGZ010000021.1"/>
</dbReference>
<keyword evidence="2" id="KW-1133">Transmembrane helix</keyword>
<feature type="transmembrane region" description="Helical" evidence="2">
    <location>
        <begin position="168"/>
        <end position="188"/>
    </location>
</feature>
<protein>
    <recommendedName>
        <fullName evidence="3">SPOR domain-containing protein</fullName>
    </recommendedName>
</protein>
<dbReference type="Gene3D" id="3.30.70.1070">
    <property type="entry name" value="Sporulation related repeat"/>
    <property type="match status" value="1"/>
</dbReference>
<comment type="caution">
    <text evidence="4">The sequence shown here is derived from an EMBL/GenBank/DDBJ whole genome shotgun (WGS) entry which is preliminary data.</text>
</comment>
<dbReference type="InterPro" id="IPR040495">
    <property type="entry name" value="HU-CCDC81_bac_1"/>
</dbReference>
<evidence type="ECO:0000259" key="3">
    <source>
        <dbReference type="PROSITE" id="PS51724"/>
    </source>
</evidence>
<dbReference type="Proteomes" id="UP001501153">
    <property type="component" value="Unassembled WGS sequence"/>
</dbReference>
<evidence type="ECO:0000256" key="2">
    <source>
        <dbReference type="SAM" id="Phobius"/>
    </source>
</evidence>
<proteinExistence type="predicted"/>
<dbReference type="PROSITE" id="PS51724">
    <property type="entry name" value="SPOR"/>
    <property type="match status" value="1"/>
</dbReference>
<accession>A0ABP8IE65</accession>
<evidence type="ECO:0000313" key="5">
    <source>
        <dbReference type="Proteomes" id="UP001501153"/>
    </source>
</evidence>
<dbReference type="InterPro" id="IPR041268">
    <property type="entry name" value="HU-CCDC81_bac_2"/>
</dbReference>
<reference evidence="5" key="1">
    <citation type="journal article" date="2019" name="Int. J. Syst. Evol. Microbiol.">
        <title>The Global Catalogue of Microorganisms (GCM) 10K type strain sequencing project: providing services to taxonomists for standard genome sequencing and annotation.</title>
        <authorList>
            <consortium name="The Broad Institute Genomics Platform"/>
            <consortium name="The Broad Institute Genome Sequencing Center for Infectious Disease"/>
            <person name="Wu L."/>
            <person name="Ma J."/>
        </authorList>
    </citation>
    <scope>NUCLEOTIDE SEQUENCE [LARGE SCALE GENOMIC DNA]</scope>
    <source>
        <strain evidence="5">JCM 17923</strain>
    </source>
</reference>
<feature type="compositionally biased region" description="Low complexity" evidence="1">
    <location>
        <begin position="241"/>
        <end position="263"/>
    </location>
</feature>
<dbReference type="Pfam" id="PF05036">
    <property type="entry name" value="SPOR"/>
    <property type="match status" value="1"/>
</dbReference>
<name>A0ABP8IE65_9BACT</name>
<dbReference type="Pfam" id="PF18175">
    <property type="entry name" value="HU-CCDC81_bac_2"/>
    <property type="match status" value="1"/>
</dbReference>
<dbReference type="EMBL" id="BAABGZ010000021">
    <property type="protein sequence ID" value="GAA4357042.1"/>
    <property type="molecule type" value="Genomic_DNA"/>
</dbReference>
<feature type="region of interest" description="Disordered" evidence="1">
    <location>
        <begin position="232"/>
        <end position="281"/>
    </location>
</feature>
<feature type="domain" description="SPOR" evidence="3">
    <location>
        <begin position="337"/>
        <end position="414"/>
    </location>
</feature>
<dbReference type="InterPro" id="IPR007730">
    <property type="entry name" value="SPOR-like_dom"/>
</dbReference>
<evidence type="ECO:0000256" key="1">
    <source>
        <dbReference type="SAM" id="MobiDB-lite"/>
    </source>
</evidence>
<dbReference type="SUPFAM" id="SSF110997">
    <property type="entry name" value="Sporulation related repeat"/>
    <property type="match status" value="1"/>
</dbReference>
<organism evidence="4 5">
    <name type="scientific">Hymenobacter saemangeumensis</name>
    <dbReference type="NCBI Taxonomy" id="1084522"/>
    <lineage>
        <taxon>Bacteria</taxon>
        <taxon>Pseudomonadati</taxon>
        <taxon>Bacteroidota</taxon>
        <taxon>Cytophagia</taxon>
        <taxon>Cytophagales</taxon>
        <taxon>Hymenobacteraceae</taxon>
        <taxon>Hymenobacter</taxon>
    </lineage>
</organism>
<gene>
    <name evidence="4" type="ORF">GCM10023185_21530</name>
</gene>
<keyword evidence="2" id="KW-0472">Membrane</keyword>
<evidence type="ECO:0000313" key="4">
    <source>
        <dbReference type="EMBL" id="GAA4357042.1"/>
    </source>
</evidence>
<keyword evidence="5" id="KW-1185">Reference proteome</keyword>
<sequence length="415" mass="43471">MHLADHIRPLLRDHDCVIIPDFGGLVADTAPARLQPGRQVLSPPTKLVAFNQALTRNDGLLVDALAQYQEISIAQAREVVRQAVARLQQDLQETNRTELPGIGIFRQAAGRGLSFEYTGSDNLLPASFGLPEVVARPVLATNARLAREKAAQPVLRSGTARRGKMARLLPGLAVAVVATLLVSANYLMALRGGQVPAQWQLGLSSWFQPKAASSVASAPAYLLEKPQQATLAQPAWSDNGEAATAKAPAELPAPATSPASTAEAVDENSAPATGAAEDAWDTNVEAPEVAAVKLEEPAAKPLADKAVKAKVAKPAVAGSNAAAPSASAAAPASTTIKSQTGRFYVIAGAFRTLASAEKVRKAQKGGSARVLLPPPGSRLFRLSVADFADKAAAENEARRLRTKAHSTNSHLVLNY</sequence>